<keyword evidence="1" id="KW-0723">Serine/threonine-protein kinase</keyword>
<dbReference type="PROSITE" id="PS50011">
    <property type="entry name" value="PROTEIN_KINASE_DOM"/>
    <property type="match status" value="1"/>
</dbReference>
<dbReference type="PANTHER" id="PTHR24055">
    <property type="entry name" value="MITOGEN-ACTIVATED PROTEIN KINASE"/>
    <property type="match status" value="1"/>
</dbReference>
<evidence type="ECO:0000313" key="9">
    <source>
        <dbReference type="RefSeq" id="XP_029642635.1"/>
    </source>
</evidence>
<dbReference type="CDD" id="cd07831">
    <property type="entry name" value="STKc_MOK"/>
    <property type="match status" value="1"/>
</dbReference>
<organism evidence="8 9">
    <name type="scientific">Octopus sinensis</name>
    <name type="common">East Asian common octopus</name>
    <dbReference type="NCBI Taxonomy" id="2607531"/>
    <lineage>
        <taxon>Eukaryota</taxon>
        <taxon>Metazoa</taxon>
        <taxon>Spiralia</taxon>
        <taxon>Lophotrochozoa</taxon>
        <taxon>Mollusca</taxon>
        <taxon>Cephalopoda</taxon>
        <taxon>Coleoidea</taxon>
        <taxon>Octopodiformes</taxon>
        <taxon>Octopoda</taxon>
        <taxon>Incirrata</taxon>
        <taxon>Octopodidae</taxon>
        <taxon>Octopus</taxon>
    </lineage>
</organism>
<evidence type="ECO:0000256" key="1">
    <source>
        <dbReference type="ARBA" id="ARBA00022527"/>
    </source>
</evidence>
<accession>A0A6P7SWJ5</accession>
<dbReference type="AlphaFoldDB" id="A0A6P7SWJ5"/>
<dbReference type="RefSeq" id="XP_029642635.1">
    <property type="nucleotide sequence ID" value="XM_029786775.2"/>
</dbReference>
<dbReference type="KEGG" id="osn:115217155"/>
<dbReference type="InterPro" id="IPR011009">
    <property type="entry name" value="Kinase-like_dom_sf"/>
</dbReference>
<keyword evidence="5" id="KW-0067">ATP-binding</keyword>
<protein>
    <submittedName>
        <fullName evidence="9">MAPK/MAK/MRK overlapping kinase-like isoform X1</fullName>
    </submittedName>
</protein>
<evidence type="ECO:0000256" key="6">
    <source>
        <dbReference type="SAM" id="MobiDB-lite"/>
    </source>
</evidence>
<feature type="compositionally biased region" description="Basic residues" evidence="6">
    <location>
        <begin position="358"/>
        <end position="372"/>
    </location>
</feature>
<dbReference type="GO" id="GO:0005524">
    <property type="term" value="F:ATP binding"/>
    <property type="evidence" value="ECO:0007669"/>
    <property type="project" value="UniProtKB-KW"/>
</dbReference>
<evidence type="ECO:0000256" key="5">
    <source>
        <dbReference type="ARBA" id="ARBA00022840"/>
    </source>
</evidence>
<dbReference type="PROSITE" id="PS00108">
    <property type="entry name" value="PROTEIN_KINASE_ST"/>
    <property type="match status" value="1"/>
</dbReference>
<feature type="domain" description="Protein kinase" evidence="7">
    <location>
        <begin position="8"/>
        <end position="292"/>
    </location>
</feature>
<evidence type="ECO:0000256" key="3">
    <source>
        <dbReference type="ARBA" id="ARBA00022741"/>
    </source>
</evidence>
<evidence type="ECO:0000256" key="2">
    <source>
        <dbReference type="ARBA" id="ARBA00022679"/>
    </source>
</evidence>
<dbReference type="InterPro" id="IPR000719">
    <property type="entry name" value="Prot_kinase_dom"/>
</dbReference>
<dbReference type="SMART" id="SM00220">
    <property type="entry name" value="S_TKc"/>
    <property type="match status" value="1"/>
</dbReference>
<feature type="region of interest" description="Disordered" evidence="6">
    <location>
        <begin position="353"/>
        <end position="376"/>
    </location>
</feature>
<evidence type="ECO:0000313" key="8">
    <source>
        <dbReference type="Proteomes" id="UP000515154"/>
    </source>
</evidence>
<sequence>MNILLQKYRILGIKGEGTFSEVLKCERVKDGTLWACKKMKQSFRSYHEVNNLREIQAMRHLNPHRNILDLQEVIFDKKSGVLVLICELMDMNIYEYIRDKRSYLSERTVKNYMYQLCKSIDHIHRLGIFHRDVKPENILLKLHENLLKLADFGSCRMLSSPPPYTEYISTRWYRAPECLLTEGHYTYKMDIWSVGCVFFEIICLRPLFPGVNEVDQIAKIHDVIGTPSRDLLNKIQKWSRGVPYNFSDKRGTGIAKLIPHASQEAVNLIQCLCSYDQDERITAHQALKLPYFREFRDIDQVRLKSSTKMMDVSKKNICLDKDLTAALPRISEEGKNDSDSKFSVITNLPKAQSLPSHLSHHKERRKRKHKKSRENQEFLSHTGLLPQLMVHSSAVNPFSRANLQTDTSKFNAGSRLKILPNISKATKSQKPSNGPTKNIYRNYKLAPILGAKREAAGL</sequence>
<keyword evidence="3" id="KW-0547">Nucleotide-binding</keyword>
<dbReference type="Pfam" id="PF00069">
    <property type="entry name" value="Pkinase"/>
    <property type="match status" value="1"/>
</dbReference>
<proteinExistence type="predicted"/>
<dbReference type="GO" id="GO:0004674">
    <property type="term" value="F:protein serine/threonine kinase activity"/>
    <property type="evidence" value="ECO:0007669"/>
    <property type="project" value="UniProtKB-KW"/>
</dbReference>
<dbReference type="Gene3D" id="1.10.510.10">
    <property type="entry name" value="Transferase(Phosphotransferase) domain 1"/>
    <property type="match status" value="1"/>
</dbReference>
<gene>
    <name evidence="9" type="primary">LOC115217155</name>
</gene>
<dbReference type="InterPro" id="IPR008271">
    <property type="entry name" value="Ser/Thr_kinase_AS"/>
</dbReference>
<evidence type="ECO:0000259" key="7">
    <source>
        <dbReference type="PROSITE" id="PS50011"/>
    </source>
</evidence>
<keyword evidence="8" id="KW-1185">Reference proteome</keyword>
<dbReference type="Gene3D" id="3.30.200.20">
    <property type="entry name" value="Phosphorylase Kinase, domain 1"/>
    <property type="match status" value="1"/>
</dbReference>
<dbReference type="FunFam" id="3.30.200.20:FF:000271">
    <property type="entry name" value="MAPK/MAK/MRK overlapping kinase"/>
    <property type="match status" value="1"/>
</dbReference>
<keyword evidence="4" id="KW-0418">Kinase</keyword>
<dbReference type="Proteomes" id="UP000515154">
    <property type="component" value="Linkage group LG11"/>
</dbReference>
<dbReference type="SUPFAM" id="SSF56112">
    <property type="entry name" value="Protein kinase-like (PK-like)"/>
    <property type="match status" value="1"/>
</dbReference>
<dbReference type="FunFam" id="1.10.510.10:FF:000624">
    <property type="entry name" value="Mitogen-activated protein kinase"/>
    <property type="match status" value="1"/>
</dbReference>
<dbReference type="InterPro" id="IPR050117">
    <property type="entry name" value="MAPK"/>
</dbReference>
<keyword evidence="2" id="KW-0808">Transferase</keyword>
<reference evidence="9" key="1">
    <citation type="submission" date="2025-08" db="UniProtKB">
        <authorList>
            <consortium name="RefSeq"/>
        </authorList>
    </citation>
    <scope>IDENTIFICATION</scope>
</reference>
<evidence type="ECO:0000256" key="4">
    <source>
        <dbReference type="ARBA" id="ARBA00022777"/>
    </source>
</evidence>
<name>A0A6P7SWJ5_9MOLL</name>